<evidence type="ECO:0000313" key="2">
    <source>
        <dbReference type="EMBL" id="POH71696.1"/>
    </source>
</evidence>
<proteinExistence type="predicted"/>
<gene>
    <name evidence="2" type="ORF">CVS27_19725</name>
</gene>
<keyword evidence="1" id="KW-0472">Membrane</keyword>
<dbReference type="Proteomes" id="UP000237061">
    <property type="component" value="Unassembled WGS sequence"/>
</dbReference>
<keyword evidence="3" id="KW-1185">Reference proteome</keyword>
<dbReference type="RefSeq" id="WP_103467551.1">
    <property type="nucleotide sequence ID" value="NZ_PPXB01000012.1"/>
</dbReference>
<feature type="transmembrane region" description="Helical" evidence="1">
    <location>
        <begin position="44"/>
        <end position="62"/>
    </location>
</feature>
<comment type="caution">
    <text evidence="2">The sequence shown here is derived from an EMBL/GenBank/DDBJ whole genome shotgun (WGS) entry which is preliminary data.</text>
</comment>
<evidence type="ECO:0000313" key="3">
    <source>
        <dbReference type="Proteomes" id="UP000237061"/>
    </source>
</evidence>
<feature type="transmembrane region" description="Helical" evidence="1">
    <location>
        <begin position="16"/>
        <end position="38"/>
    </location>
</feature>
<sequence length="91" mass="10296">MSEKNWEHPAVRRGKVFWSAQPILFGLLTVAFVFLAVRDQAFELLAYAAGAAILGVLFGFSAKRQIKKLRHEYRYQSDADSETAMERTGES</sequence>
<evidence type="ECO:0000256" key="1">
    <source>
        <dbReference type="SAM" id="Phobius"/>
    </source>
</evidence>
<keyword evidence="1" id="KW-1133">Transmembrane helix</keyword>
<reference evidence="2 3" key="1">
    <citation type="submission" date="2018-01" db="EMBL/GenBank/DDBJ databases">
        <title>Arthrobacter sp. nov., from glaciers in China.</title>
        <authorList>
            <person name="Liu Q."/>
            <person name="Xin Y.-H."/>
        </authorList>
    </citation>
    <scope>NUCLEOTIDE SEQUENCE [LARGE SCALE GENOMIC DNA]</scope>
    <source>
        <strain evidence="2 3">HLT2-12-2</strain>
    </source>
</reference>
<organism evidence="2 3">
    <name type="scientific">Arthrobacter glacialis</name>
    <dbReference type="NCBI Taxonomy" id="1664"/>
    <lineage>
        <taxon>Bacteria</taxon>
        <taxon>Bacillati</taxon>
        <taxon>Actinomycetota</taxon>
        <taxon>Actinomycetes</taxon>
        <taxon>Micrococcales</taxon>
        <taxon>Micrococcaceae</taxon>
        <taxon>Arthrobacter</taxon>
    </lineage>
</organism>
<keyword evidence="1" id="KW-0812">Transmembrane</keyword>
<protein>
    <submittedName>
        <fullName evidence="2">Uncharacterized protein</fullName>
    </submittedName>
</protein>
<dbReference type="AlphaFoldDB" id="A0A2S3ZR38"/>
<name>A0A2S3ZR38_ARTGL</name>
<dbReference type="EMBL" id="PPXC01000025">
    <property type="protein sequence ID" value="POH71696.1"/>
    <property type="molecule type" value="Genomic_DNA"/>
</dbReference>
<accession>A0A2S3ZR38</accession>